<dbReference type="Pfam" id="PF03544">
    <property type="entry name" value="TonB_C"/>
    <property type="match status" value="1"/>
</dbReference>
<evidence type="ECO:0000256" key="4">
    <source>
        <dbReference type="ARBA" id="ARBA00023136"/>
    </source>
</evidence>
<reference evidence="6" key="1">
    <citation type="submission" date="2022-12" db="EMBL/GenBank/DDBJ databases">
        <authorList>
            <person name="Voronina O.L."/>
            <person name="Kunda M.S."/>
            <person name="Ryzhova N."/>
            <person name="Aksenova E.I."/>
        </authorList>
    </citation>
    <scope>NUCLEOTIDE SEQUENCE</scope>
    <source>
        <strain evidence="6">SCCH136:Ach223948</strain>
    </source>
</reference>
<proteinExistence type="predicted"/>
<evidence type="ECO:0000256" key="2">
    <source>
        <dbReference type="ARBA" id="ARBA00022692"/>
    </source>
</evidence>
<name>A0A9X3KXT7_ALCXX</name>
<dbReference type="AlphaFoldDB" id="A0A9X3KXT7"/>
<keyword evidence="3" id="KW-1133">Transmembrane helix</keyword>
<organism evidence="6 7">
    <name type="scientific">Alcaligenes xylosoxydans xylosoxydans</name>
    <name type="common">Achromobacter xylosoxidans</name>
    <dbReference type="NCBI Taxonomy" id="85698"/>
    <lineage>
        <taxon>Bacteria</taxon>
        <taxon>Pseudomonadati</taxon>
        <taxon>Pseudomonadota</taxon>
        <taxon>Betaproteobacteria</taxon>
        <taxon>Burkholderiales</taxon>
        <taxon>Alcaligenaceae</taxon>
        <taxon>Achromobacter</taxon>
    </lineage>
</organism>
<evidence type="ECO:0000256" key="1">
    <source>
        <dbReference type="ARBA" id="ARBA00004167"/>
    </source>
</evidence>
<accession>A0A9X3KXT7</accession>
<dbReference type="GO" id="GO:0016020">
    <property type="term" value="C:membrane"/>
    <property type="evidence" value="ECO:0007669"/>
    <property type="project" value="UniProtKB-SubCell"/>
</dbReference>
<dbReference type="SUPFAM" id="SSF74653">
    <property type="entry name" value="TolA/TonB C-terminal domain"/>
    <property type="match status" value="1"/>
</dbReference>
<keyword evidence="4" id="KW-0472">Membrane</keyword>
<dbReference type="InterPro" id="IPR037682">
    <property type="entry name" value="TonB_C"/>
</dbReference>
<comment type="subcellular location">
    <subcellularLocation>
        <location evidence="1">Membrane</location>
        <topology evidence="1">Single-pass membrane protein</topology>
    </subcellularLocation>
</comment>
<dbReference type="GO" id="GO:0055085">
    <property type="term" value="P:transmembrane transport"/>
    <property type="evidence" value="ECO:0007669"/>
    <property type="project" value="InterPro"/>
</dbReference>
<comment type="caution">
    <text evidence="6">The sequence shown here is derived from an EMBL/GenBank/DDBJ whole genome shotgun (WGS) entry which is preliminary data.</text>
</comment>
<dbReference type="Proteomes" id="UP001141992">
    <property type="component" value="Unassembled WGS sequence"/>
</dbReference>
<dbReference type="EMBL" id="JAPZVI010000007">
    <property type="protein sequence ID" value="MCZ8402208.1"/>
    <property type="molecule type" value="Genomic_DNA"/>
</dbReference>
<evidence type="ECO:0000259" key="5">
    <source>
        <dbReference type="PROSITE" id="PS52015"/>
    </source>
</evidence>
<keyword evidence="2" id="KW-0812">Transmembrane</keyword>
<dbReference type="PROSITE" id="PS52015">
    <property type="entry name" value="TONB_CTD"/>
    <property type="match status" value="1"/>
</dbReference>
<dbReference type="Gene3D" id="3.30.1150.10">
    <property type="match status" value="1"/>
</dbReference>
<evidence type="ECO:0000256" key="3">
    <source>
        <dbReference type="ARBA" id="ARBA00022989"/>
    </source>
</evidence>
<dbReference type="RefSeq" id="WP_082402715.1">
    <property type="nucleotide sequence ID" value="NZ_CYTI01000001.1"/>
</dbReference>
<sequence length="132" mass="14485">MPYRTGVIWPQRLPSTYLTNVHENFISVSFRSPILLRDTVTAIALALLLAGCAPPQPVQLDKAPADDLEVVVLVEIGTDGRATRATIDRSSGNPTIDEQALSAARRAQFKPYVKDGVARPIKAKFPFIFKKP</sequence>
<protein>
    <submittedName>
        <fullName evidence="6">Energy transducer TonB</fullName>
    </submittedName>
</protein>
<feature type="domain" description="TonB C-terminal" evidence="5">
    <location>
        <begin position="42"/>
        <end position="132"/>
    </location>
</feature>
<dbReference type="NCBIfam" id="TIGR01352">
    <property type="entry name" value="tonB_Cterm"/>
    <property type="match status" value="1"/>
</dbReference>
<evidence type="ECO:0000313" key="7">
    <source>
        <dbReference type="Proteomes" id="UP001141992"/>
    </source>
</evidence>
<dbReference type="InterPro" id="IPR006260">
    <property type="entry name" value="TonB/TolA_C"/>
</dbReference>
<evidence type="ECO:0000313" key="6">
    <source>
        <dbReference type="EMBL" id="MCZ8402208.1"/>
    </source>
</evidence>
<gene>
    <name evidence="6" type="ORF">O9570_12190</name>
</gene>